<dbReference type="RefSeq" id="WP_062041931.1">
    <property type="nucleotide sequence ID" value="NZ_DF968182.1"/>
</dbReference>
<reference evidence="1" key="1">
    <citation type="journal article" date="2015" name="Genome Announc.">
        <title>Draft Genome Sequence of Bacteroidales Strain TBC1, a Novel Isolate from a Methanogenic Wastewater Treatment System.</title>
        <authorList>
            <person name="Tourlousse D.M."/>
            <person name="Matsuura N."/>
            <person name="Sun L."/>
            <person name="Toyonaga M."/>
            <person name="Kuroda K."/>
            <person name="Ohashi A."/>
            <person name="Cruz R."/>
            <person name="Yamaguchi T."/>
            <person name="Sekiguchi Y."/>
        </authorList>
    </citation>
    <scope>NUCLEOTIDE SEQUENCE [LARGE SCALE GENOMIC DNA]</scope>
    <source>
        <strain evidence="1">TBC1</strain>
    </source>
</reference>
<dbReference type="Proteomes" id="UP000053091">
    <property type="component" value="Unassembled WGS sequence"/>
</dbReference>
<dbReference type="AlphaFoldDB" id="A0A0S7C564"/>
<dbReference type="EMBL" id="DF968182">
    <property type="protein sequence ID" value="GAP43951.1"/>
    <property type="molecule type" value="Genomic_DNA"/>
</dbReference>
<evidence type="ECO:0000313" key="2">
    <source>
        <dbReference type="Proteomes" id="UP000053091"/>
    </source>
</evidence>
<organism evidence="1">
    <name type="scientific">Lentimicrobium saccharophilum</name>
    <dbReference type="NCBI Taxonomy" id="1678841"/>
    <lineage>
        <taxon>Bacteria</taxon>
        <taxon>Pseudomonadati</taxon>
        <taxon>Bacteroidota</taxon>
        <taxon>Bacteroidia</taxon>
        <taxon>Bacteroidales</taxon>
        <taxon>Lentimicrobiaceae</taxon>
        <taxon>Lentimicrobium</taxon>
    </lineage>
</organism>
<keyword evidence="2" id="KW-1185">Reference proteome</keyword>
<gene>
    <name evidence="1" type="ORF">TBC1_112110</name>
</gene>
<dbReference type="STRING" id="1678841.TBC1_112110"/>
<name>A0A0S7C564_9BACT</name>
<evidence type="ECO:0000313" key="1">
    <source>
        <dbReference type="EMBL" id="GAP43951.1"/>
    </source>
</evidence>
<sequence length="112" mass="12994">MCTIRDVKPLIEKLVGKKCNHIDEHVLNLTLFKNGDGLGYSQFNEVLLLLGYNRVADFFFQFLVTEELEGEDSIFSFPSIQALEEKINRFIYFGLLWYGNVRFAFKKGCSLE</sequence>
<protein>
    <submittedName>
        <fullName evidence="1">Uncharacterized protein</fullName>
    </submittedName>
</protein>
<accession>A0A0S7C564</accession>
<proteinExistence type="predicted"/>